<accession>A0A8H6R423</accession>
<dbReference type="InterPro" id="IPR053175">
    <property type="entry name" value="DHMBA_Reg_Transcription_Factor"/>
</dbReference>
<comment type="caution">
    <text evidence="2">The sequence shown here is derived from an EMBL/GenBank/DDBJ whole genome shotgun (WGS) entry which is preliminary data.</text>
</comment>
<evidence type="ECO:0008006" key="4">
    <source>
        <dbReference type="Google" id="ProtNLM"/>
    </source>
</evidence>
<dbReference type="PANTHER" id="PTHR38791">
    <property type="entry name" value="ZN(II)2CYS6 TRANSCRIPTION FACTOR (EUROFUNG)-RELATED-RELATED"/>
    <property type="match status" value="1"/>
</dbReference>
<evidence type="ECO:0000313" key="3">
    <source>
        <dbReference type="Proteomes" id="UP000660729"/>
    </source>
</evidence>
<feature type="compositionally biased region" description="Low complexity" evidence="1">
    <location>
        <begin position="20"/>
        <end position="39"/>
    </location>
</feature>
<dbReference type="AlphaFoldDB" id="A0A8H6R423"/>
<dbReference type="Pfam" id="PF11951">
    <property type="entry name" value="Fungal_trans_2"/>
    <property type="match status" value="1"/>
</dbReference>
<dbReference type="Proteomes" id="UP000660729">
    <property type="component" value="Unassembled WGS sequence"/>
</dbReference>
<dbReference type="OrthoDB" id="2991872at2759"/>
<dbReference type="InterPro" id="IPR021858">
    <property type="entry name" value="Fun_TF"/>
</dbReference>
<protein>
    <recommendedName>
        <fullName evidence="4">Transcription factor domain-containing protein</fullName>
    </recommendedName>
</protein>
<evidence type="ECO:0000313" key="2">
    <source>
        <dbReference type="EMBL" id="KAF7185536.1"/>
    </source>
</evidence>
<evidence type="ECO:0000256" key="1">
    <source>
        <dbReference type="SAM" id="MobiDB-lite"/>
    </source>
</evidence>
<dbReference type="EMBL" id="JABCIY010000318">
    <property type="protein sequence ID" value="KAF7185536.1"/>
    <property type="molecule type" value="Genomic_DNA"/>
</dbReference>
<sequence>MRQKSSRKTRSPSGTTNTVASSDSGYAGSSSSPANSTSSSEDLLEAVSGVRSFTSPHFWASQEASFLFFDQFISVASAHPKTELDFVALLYGDVPSHGMLASMVSALGFMALPPHLRTQSHMMFASEQYVSAVRETQKALQDRDRATSDETLATVLLLGLHEFVDAEEPHFNTSRLSMHLEGSIRLLQLRGDAGMDHMSGTRMFHRVCSQVVLGCMHRRQRIPKSLLSFAESMHKHLHAEELMALELVEIAAQLCGILASTTVVEPSEAVGHFKALLSLEEQLAAWEQRISFRYHCRRKPLHNPESANRIPLRHQDTYFNHIAASCVNRYRSVRIVVNEEMIRLAEMVPDFITAVGMDMDRHCQLASITIAKMSEDIAYSLPFFFGEEACHLDVSRQDESSDKPRAGMHAATVTLMPLYYACNSKRVSPDMYRWLMRYLNWIGQSLGIGRANVLYRERRLLEDLG</sequence>
<organism evidence="2 3">
    <name type="scientific">Pseudocercospora fuligena</name>
    <dbReference type="NCBI Taxonomy" id="685502"/>
    <lineage>
        <taxon>Eukaryota</taxon>
        <taxon>Fungi</taxon>
        <taxon>Dikarya</taxon>
        <taxon>Ascomycota</taxon>
        <taxon>Pezizomycotina</taxon>
        <taxon>Dothideomycetes</taxon>
        <taxon>Dothideomycetidae</taxon>
        <taxon>Mycosphaerellales</taxon>
        <taxon>Mycosphaerellaceae</taxon>
        <taxon>Pseudocercospora</taxon>
    </lineage>
</organism>
<feature type="compositionally biased region" description="Basic residues" evidence="1">
    <location>
        <begin position="1"/>
        <end position="10"/>
    </location>
</feature>
<feature type="region of interest" description="Disordered" evidence="1">
    <location>
        <begin position="1"/>
        <end position="39"/>
    </location>
</feature>
<proteinExistence type="predicted"/>
<reference evidence="2" key="1">
    <citation type="submission" date="2020-04" db="EMBL/GenBank/DDBJ databases">
        <title>Draft genome resource of the tomato pathogen Pseudocercospora fuligena.</title>
        <authorList>
            <person name="Zaccaron A."/>
        </authorList>
    </citation>
    <scope>NUCLEOTIDE SEQUENCE</scope>
    <source>
        <strain evidence="2">PF001</strain>
    </source>
</reference>
<name>A0A8H6R423_9PEZI</name>
<keyword evidence="3" id="KW-1185">Reference proteome</keyword>
<gene>
    <name evidence="2" type="ORF">HII31_13160</name>
</gene>